<feature type="compositionally biased region" description="Low complexity" evidence="1">
    <location>
        <begin position="72"/>
        <end position="87"/>
    </location>
</feature>
<dbReference type="EMBL" id="AMPO01000012">
    <property type="protein sequence ID" value="EKF84882.1"/>
    <property type="molecule type" value="Genomic_DNA"/>
</dbReference>
<gene>
    <name evidence="3" type="ORF">A994_11827</name>
</gene>
<dbReference type="PANTHER" id="PTHR33490:SF3">
    <property type="entry name" value="CONSERVED INTEGRAL MEMBRANE PROTEIN"/>
    <property type="match status" value="1"/>
</dbReference>
<dbReference type="InterPro" id="IPR018975">
    <property type="entry name" value="Pseudomurein-binding_repeat"/>
</dbReference>
<feature type="region of interest" description="Disordered" evidence="1">
    <location>
        <begin position="56"/>
        <end position="87"/>
    </location>
</feature>
<dbReference type="SUPFAM" id="SSF54001">
    <property type="entry name" value="Cysteine proteinases"/>
    <property type="match status" value="1"/>
</dbReference>
<dbReference type="Gene3D" id="3.20.20.80">
    <property type="entry name" value="Glycosidases"/>
    <property type="match status" value="2"/>
</dbReference>
<proteinExistence type="predicted"/>
<feature type="compositionally biased region" description="Polar residues" evidence="1">
    <location>
        <begin position="56"/>
        <end position="71"/>
    </location>
</feature>
<dbReference type="SMART" id="SM00460">
    <property type="entry name" value="TGc"/>
    <property type="match status" value="1"/>
</dbReference>
<dbReference type="InterPro" id="IPR002931">
    <property type="entry name" value="Transglutaminase-like"/>
</dbReference>
<dbReference type="Gene3D" id="3.10.620.30">
    <property type="match status" value="1"/>
</dbReference>
<sequence>MLAMLLLLVVVALVPGINYATPNQSVSDNFTNTTNISEIVENNTNSSTIQNTTTAVVSDTGTNQQENQTSKTINNTQNSSSENTNQTDTIQNNTAAASDGTYNNVHALWLNVDDVNNVNVNELITAGITDVFVKANRITAPTYQTVLTTIINKLQGTGIRIHAWITCFVDANGNWVDPKDSTVTDALVKTIADITTNYDISGIHLDYVRYPGTAYQHSGGTEAITSFVQRVYTTVKSIKTKVAVSAALMPEGAVNAYYYGQDYAQLSNYLDFLVPMIYEGNYKEDNEWITTTTAYIVSHSTKPVVAGLQTYQSDNNVVALSAEEINQDIKSALAGGASGFALFRYGWVDKDFFKSTSTTTFTREQIAAAAVNVKAYIESNKCLPSTVSVAGVSVNIAQYLYLACQASVQIGSGSTGGIALPTVSVPAGFSEEITSGNVTKSNYLDLASRIVSYMNSNGQAPIYGLNGLGKISYQSLTYLYTRILASYSTNNALPTTMTVLSWKTANIPINDTPNTSTTTFTREQIAAAAVNVKAYIESNKCLPSTVSVAGVSVNIAQYLYLAAQASIQIGSGSTSGIALPTLTVPAGFSEEITSGKVNQADYLDLASRIVSYMDSNGQAPIYGLNGLGKISYQSLVYMYTRVLAYSDANDALPNYVVVKPWSAANIPINGTSTTGTSFTISEIADAALRVKNYIENNKAMPNYVQMGSIQVNMAQFLHLLTTATVNLNNKNTASIDLNSETLPSSSYEQMSSGNLYLADYVDFARRIASYMDANNKAPESGLVGLGTISYQSQIYLYSRVLSYYGANGELPNYATMKPWSSIVGISDPVPADLLQYLQATTNCQVNDPSIIALAQSITSGATSSYDKAQRIFNWVRDNLEYSYYYDSQKGALGALSSGSANCCDHSHLIVALSRAAGLPARYVHGECYFLSSGNWYGHVWAQIYVNGQWYNADATSSRNSLGVINNWDTNSWTYKGTYASLPF</sequence>
<dbReference type="InterPro" id="IPR025275">
    <property type="entry name" value="DUF4015"/>
</dbReference>
<organism evidence="3 4">
    <name type="scientific">Methanobacterium formicicum (strain DSM 3637 / PP1)</name>
    <dbReference type="NCBI Taxonomy" id="1204725"/>
    <lineage>
        <taxon>Archaea</taxon>
        <taxon>Methanobacteriati</taxon>
        <taxon>Methanobacteriota</taxon>
        <taxon>Methanomada group</taxon>
        <taxon>Methanobacteria</taxon>
        <taxon>Methanobacteriales</taxon>
        <taxon>Methanobacteriaceae</taxon>
        <taxon>Methanobacterium</taxon>
    </lineage>
</organism>
<evidence type="ECO:0000313" key="3">
    <source>
        <dbReference type="EMBL" id="EKF84882.1"/>
    </source>
</evidence>
<dbReference type="Pfam" id="PF13200">
    <property type="entry name" value="DUF4015"/>
    <property type="match status" value="1"/>
</dbReference>
<evidence type="ECO:0000259" key="2">
    <source>
        <dbReference type="SMART" id="SM00460"/>
    </source>
</evidence>
<evidence type="ECO:0000313" key="4">
    <source>
        <dbReference type="Proteomes" id="UP000007360"/>
    </source>
</evidence>
<dbReference type="InterPro" id="IPR017853">
    <property type="entry name" value="GH"/>
</dbReference>
<keyword evidence="4" id="KW-1185">Reference proteome</keyword>
<dbReference type="AlphaFoldDB" id="K2R124"/>
<protein>
    <submittedName>
        <fullName evidence="3">Transglutaminase domain-containing protein</fullName>
    </submittedName>
</protein>
<feature type="domain" description="Transglutaminase-like" evidence="2">
    <location>
        <begin position="894"/>
        <end position="956"/>
    </location>
</feature>
<dbReference type="Proteomes" id="UP000007360">
    <property type="component" value="Unassembled WGS sequence"/>
</dbReference>
<evidence type="ECO:0000256" key="1">
    <source>
        <dbReference type="SAM" id="MobiDB-lite"/>
    </source>
</evidence>
<dbReference type="PATRIC" id="fig|1204725.3.peg.2375"/>
<dbReference type="Pfam" id="PF09373">
    <property type="entry name" value="PMBR"/>
    <property type="match status" value="2"/>
</dbReference>
<dbReference type="PANTHER" id="PTHR33490">
    <property type="entry name" value="BLR5614 PROTEIN-RELATED"/>
    <property type="match status" value="1"/>
</dbReference>
<accession>K2R124</accession>
<comment type="caution">
    <text evidence="3">The sequence shown here is derived from an EMBL/GenBank/DDBJ whole genome shotgun (WGS) entry which is preliminary data.</text>
</comment>
<reference evidence="3 4" key="1">
    <citation type="journal article" date="2012" name="J. Bacteriol.">
        <title>Draft genome sequence of Methanobacterium formicicum DSM 3637, an archaebacterium isolated from the methane producer amoeba Pelomyxa palustris.</title>
        <authorList>
            <person name="Gutierrez G."/>
        </authorList>
    </citation>
    <scope>NUCLEOTIDE SEQUENCE [LARGE SCALE GENOMIC DNA]</scope>
    <source>
        <strain evidence="4">DSM 3637 / PP1</strain>
    </source>
</reference>
<dbReference type="Pfam" id="PF01841">
    <property type="entry name" value="Transglut_core"/>
    <property type="match status" value="1"/>
</dbReference>
<name>K2R124_METFP</name>
<dbReference type="InterPro" id="IPR038765">
    <property type="entry name" value="Papain-like_cys_pep_sf"/>
</dbReference>
<dbReference type="SUPFAM" id="SSF51445">
    <property type="entry name" value="(Trans)glycosidases"/>
    <property type="match status" value="1"/>
</dbReference>